<keyword evidence="2" id="KW-0472">Membrane</keyword>
<protein>
    <submittedName>
        <fullName evidence="3">Uncharacterized protein</fullName>
    </submittedName>
</protein>
<name>A0A923L663_9BACI</name>
<reference evidence="3" key="1">
    <citation type="submission" date="2020-08" db="EMBL/GenBank/DDBJ databases">
        <title>Genome public.</title>
        <authorList>
            <person name="Liu C."/>
            <person name="Sun Q."/>
        </authorList>
    </citation>
    <scope>NUCLEOTIDE SEQUENCE</scope>
    <source>
        <strain evidence="3">BX22</strain>
    </source>
</reference>
<keyword evidence="2" id="KW-0812">Transmembrane</keyword>
<dbReference type="Proteomes" id="UP000637359">
    <property type="component" value="Unassembled WGS sequence"/>
</dbReference>
<evidence type="ECO:0000256" key="1">
    <source>
        <dbReference type="SAM" id="MobiDB-lite"/>
    </source>
</evidence>
<organism evidence="3 4">
    <name type="scientific">Ornithinibacillus hominis</name>
    <dbReference type="NCBI Taxonomy" id="2763055"/>
    <lineage>
        <taxon>Bacteria</taxon>
        <taxon>Bacillati</taxon>
        <taxon>Bacillota</taxon>
        <taxon>Bacilli</taxon>
        <taxon>Bacillales</taxon>
        <taxon>Bacillaceae</taxon>
        <taxon>Ornithinibacillus</taxon>
    </lineage>
</organism>
<keyword evidence="2" id="KW-1133">Transmembrane helix</keyword>
<evidence type="ECO:0000313" key="4">
    <source>
        <dbReference type="Proteomes" id="UP000637359"/>
    </source>
</evidence>
<gene>
    <name evidence="3" type="ORF">H8S33_10575</name>
</gene>
<evidence type="ECO:0000313" key="3">
    <source>
        <dbReference type="EMBL" id="MBC5637248.1"/>
    </source>
</evidence>
<sequence>MEEILNFLPLIAIILFGIIKGMIGNNEQNEKKQRTPSRPTNVPRPNPTPSGGQERTRSTTQRTAPVQPSIEEQQKLQMEQLKSRMNTGSKVNLDDISQQDVGLGSSIQDAIKHQATDKVVENKEKFKKEVKTGLNRRGLVQGIIMSEVLGPPRARKPYQNVITERKRHISR</sequence>
<keyword evidence="4" id="KW-1185">Reference proteome</keyword>
<feature type="transmembrane region" description="Helical" evidence="2">
    <location>
        <begin position="6"/>
        <end position="23"/>
    </location>
</feature>
<evidence type="ECO:0000256" key="2">
    <source>
        <dbReference type="SAM" id="Phobius"/>
    </source>
</evidence>
<dbReference type="EMBL" id="JACOOL010000006">
    <property type="protein sequence ID" value="MBC5637248.1"/>
    <property type="molecule type" value="Genomic_DNA"/>
</dbReference>
<proteinExistence type="predicted"/>
<feature type="region of interest" description="Disordered" evidence="1">
    <location>
        <begin position="27"/>
        <end position="75"/>
    </location>
</feature>
<accession>A0A923L663</accession>
<dbReference type="RefSeq" id="WP_186869950.1">
    <property type="nucleotide sequence ID" value="NZ_JACOOL010000006.1"/>
</dbReference>
<comment type="caution">
    <text evidence="3">The sequence shown here is derived from an EMBL/GenBank/DDBJ whole genome shotgun (WGS) entry which is preliminary data.</text>
</comment>
<dbReference type="AlphaFoldDB" id="A0A923L663"/>